<dbReference type="InterPro" id="IPR033138">
    <property type="entry name" value="Cu_oxidase_CS"/>
</dbReference>
<protein>
    <recommendedName>
        <fullName evidence="13">Laccase-2</fullName>
    </recommendedName>
</protein>
<comment type="caution">
    <text evidence="11">The sequence shown here is derived from an EMBL/GenBank/DDBJ whole genome shotgun (WGS) entry which is preliminary data.</text>
</comment>
<evidence type="ECO:0008006" key="13">
    <source>
        <dbReference type="Google" id="ProtNLM"/>
    </source>
</evidence>
<keyword evidence="2" id="KW-0479">Metal-binding</keyword>
<dbReference type="OrthoDB" id="2121828at2759"/>
<keyword evidence="6" id="KW-0325">Glycoprotein</keyword>
<evidence type="ECO:0000256" key="2">
    <source>
        <dbReference type="ARBA" id="ARBA00022723"/>
    </source>
</evidence>
<dbReference type="CDD" id="cd13854">
    <property type="entry name" value="CuRO_1_MaLCC_like"/>
    <property type="match status" value="1"/>
</dbReference>
<dbReference type="SUPFAM" id="SSF49503">
    <property type="entry name" value="Cupredoxins"/>
    <property type="match status" value="3"/>
</dbReference>
<dbReference type="AlphaFoldDB" id="A0A1V8SZD9"/>
<dbReference type="Proteomes" id="UP000192596">
    <property type="component" value="Unassembled WGS sequence"/>
</dbReference>
<feature type="signal peptide" evidence="7">
    <location>
        <begin position="1"/>
        <end position="27"/>
    </location>
</feature>
<keyword evidence="4" id="KW-0560">Oxidoreductase</keyword>
<feature type="domain" description="Plastocyanin-like" evidence="9">
    <location>
        <begin position="505"/>
        <end position="626"/>
    </location>
</feature>
<sequence>MAGRFFLAAAAFAAAVTSLPAPESVEATTFEYNGTSDDNTPASSALAVPVTVPVQSYGGARASSYRHGSAWLPFGASMNPRLSQEATNGRSPLGTFHAPKYPHWVSGDGTPLPQGRPWGPRTCGNTDPYKDPPHTGMTRYYDFHVTKQIVSPDGVNRSAIVINGAFPGPTIEANWGDWIEVVVHNDMQEGTSLHWHGLLQKETPWFDGVPSVQQCPIAPGSTLTYRFRADLYGSSWYHSHFSAQAAGGLFGSMIIHGPTDNAQYDEDLGPVLISDWYHSDYFDLVEQTMAPASAGLPPPFSNNNLINGKMNYPCQANDTTCTPNAGVARFAFETGKKYRLRLINAGAEALQKFSIDNHKMTVIAHDFVPVNPYDADVITLGVGQRADIVVTATGKSTDAVWMRSTISLKCSLSDGISPEAVAAIYYQNANTSAIPNTTTAVTQAELDFCGNDPLTKATSYFSITPDPNPDVTQNLDITFQSNGTHNLWYMNNSTFRGDYNDPVLLETNLGKTDYEPDWNVLNFGTNKSVRIVIYNHFAFGGHPMHLHGHNMFVLQEGYGKWDGSVVNAHNPQRRDVHFMQPAQSPTVPSYFVLQMDMDNPGVWPLHCHIAWHVSAGLYVNILENPKKIQQLQIPSTMAQTCRDWATWTGGNVVEQIDSGL</sequence>
<keyword evidence="3" id="KW-0677">Repeat</keyword>
<feature type="domain" description="Plastocyanin-like" evidence="8">
    <location>
        <begin position="270"/>
        <end position="427"/>
    </location>
</feature>
<dbReference type="CDD" id="cd13901">
    <property type="entry name" value="CuRO_3_MaLCC_like"/>
    <property type="match status" value="1"/>
</dbReference>
<dbReference type="InterPro" id="IPR011706">
    <property type="entry name" value="Cu-oxidase_C"/>
</dbReference>
<evidence type="ECO:0000256" key="1">
    <source>
        <dbReference type="ARBA" id="ARBA00010609"/>
    </source>
</evidence>
<dbReference type="InterPro" id="IPR001117">
    <property type="entry name" value="Cu-oxidase_2nd"/>
</dbReference>
<name>A0A1V8SZD9_9PEZI</name>
<evidence type="ECO:0000256" key="3">
    <source>
        <dbReference type="ARBA" id="ARBA00022737"/>
    </source>
</evidence>
<keyword evidence="5" id="KW-0186">Copper</keyword>
<dbReference type="InParanoid" id="A0A1V8SZD9"/>
<evidence type="ECO:0000259" key="10">
    <source>
        <dbReference type="Pfam" id="PF07732"/>
    </source>
</evidence>
<dbReference type="Pfam" id="PF00394">
    <property type="entry name" value="Cu-oxidase"/>
    <property type="match status" value="1"/>
</dbReference>
<dbReference type="GO" id="GO:0016491">
    <property type="term" value="F:oxidoreductase activity"/>
    <property type="evidence" value="ECO:0007669"/>
    <property type="project" value="UniProtKB-KW"/>
</dbReference>
<dbReference type="EMBL" id="NAJO01000021">
    <property type="protein sequence ID" value="OQO04523.1"/>
    <property type="molecule type" value="Genomic_DNA"/>
</dbReference>
<organism evidence="11 12">
    <name type="scientific">Cryoendolithus antarcticus</name>
    <dbReference type="NCBI Taxonomy" id="1507870"/>
    <lineage>
        <taxon>Eukaryota</taxon>
        <taxon>Fungi</taxon>
        <taxon>Dikarya</taxon>
        <taxon>Ascomycota</taxon>
        <taxon>Pezizomycotina</taxon>
        <taxon>Dothideomycetes</taxon>
        <taxon>Dothideomycetidae</taxon>
        <taxon>Cladosporiales</taxon>
        <taxon>Cladosporiaceae</taxon>
        <taxon>Cryoendolithus</taxon>
    </lineage>
</organism>
<reference evidence="12" key="1">
    <citation type="submission" date="2017-03" db="EMBL/GenBank/DDBJ databases">
        <title>Genomes of endolithic fungi from Antarctica.</title>
        <authorList>
            <person name="Coleine C."/>
            <person name="Masonjones S."/>
            <person name="Stajich J.E."/>
        </authorList>
    </citation>
    <scope>NUCLEOTIDE SEQUENCE [LARGE SCALE GENOMIC DNA]</scope>
    <source>
        <strain evidence="12">CCFEE 5527</strain>
    </source>
</reference>
<dbReference type="PROSITE" id="PS00080">
    <property type="entry name" value="MULTICOPPER_OXIDASE2"/>
    <property type="match status" value="1"/>
</dbReference>
<dbReference type="STRING" id="1507870.A0A1V8SZD9"/>
<dbReference type="PANTHER" id="PTHR11709:SF145">
    <property type="entry name" value="LCC1"/>
    <property type="match status" value="1"/>
</dbReference>
<dbReference type="InterPro" id="IPR008972">
    <property type="entry name" value="Cupredoxin"/>
</dbReference>
<proteinExistence type="inferred from homology"/>
<dbReference type="Pfam" id="PF07731">
    <property type="entry name" value="Cu-oxidase_2"/>
    <property type="match status" value="1"/>
</dbReference>
<dbReference type="FunFam" id="2.60.40.420:FF:000021">
    <property type="entry name" value="Extracellular dihydrogeodin oxidase/laccase"/>
    <property type="match status" value="1"/>
</dbReference>
<dbReference type="Pfam" id="PF07732">
    <property type="entry name" value="Cu-oxidase_3"/>
    <property type="match status" value="1"/>
</dbReference>
<dbReference type="GO" id="GO:0005507">
    <property type="term" value="F:copper ion binding"/>
    <property type="evidence" value="ECO:0007669"/>
    <property type="project" value="InterPro"/>
</dbReference>
<evidence type="ECO:0000256" key="5">
    <source>
        <dbReference type="ARBA" id="ARBA00023008"/>
    </source>
</evidence>
<accession>A0A1V8SZD9</accession>
<evidence type="ECO:0000256" key="7">
    <source>
        <dbReference type="SAM" id="SignalP"/>
    </source>
</evidence>
<keyword evidence="7" id="KW-0732">Signal</keyword>
<gene>
    <name evidence="11" type="ORF">B0A48_09445</name>
</gene>
<dbReference type="InterPro" id="IPR002355">
    <property type="entry name" value="Cu_oxidase_Cu_BS"/>
</dbReference>
<dbReference type="PANTHER" id="PTHR11709">
    <property type="entry name" value="MULTI-COPPER OXIDASE"/>
    <property type="match status" value="1"/>
</dbReference>
<evidence type="ECO:0000259" key="9">
    <source>
        <dbReference type="Pfam" id="PF07731"/>
    </source>
</evidence>
<evidence type="ECO:0000313" key="12">
    <source>
        <dbReference type="Proteomes" id="UP000192596"/>
    </source>
</evidence>
<dbReference type="CDD" id="cd13880">
    <property type="entry name" value="CuRO_2_MaLCC_like"/>
    <property type="match status" value="1"/>
</dbReference>
<comment type="similarity">
    <text evidence="1">Belongs to the multicopper oxidase family.</text>
</comment>
<dbReference type="FunFam" id="2.60.40.420:FF:000038">
    <property type="entry name" value="Extracellular dihydrogeodin oxidase/laccase"/>
    <property type="match status" value="1"/>
</dbReference>
<evidence type="ECO:0000256" key="6">
    <source>
        <dbReference type="ARBA" id="ARBA00023180"/>
    </source>
</evidence>
<dbReference type="Gene3D" id="2.60.40.420">
    <property type="entry name" value="Cupredoxins - blue copper proteins"/>
    <property type="match status" value="3"/>
</dbReference>
<evidence type="ECO:0000259" key="8">
    <source>
        <dbReference type="Pfam" id="PF00394"/>
    </source>
</evidence>
<feature type="domain" description="Plastocyanin-like" evidence="10">
    <location>
        <begin position="145"/>
        <end position="258"/>
    </location>
</feature>
<evidence type="ECO:0000256" key="4">
    <source>
        <dbReference type="ARBA" id="ARBA00023002"/>
    </source>
</evidence>
<dbReference type="InterPro" id="IPR045087">
    <property type="entry name" value="Cu-oxidase_fam"/>
</dbReference>
<keyword evidence="12" id="KW-1185">Reference proteome</keyword>
<dbReference type="InterPro" id="IPR011707">
    <property type="entry name" value="Cu-oxidase-like_N"/>
</dbReference>
<dbReference type="PROSITE" id="PS00079">
    <property type="entry name" value="MULTICOPPER_OXIDASE1"/>
    <property type="match status" value="1"/>
</dbReference>
<evidence type="ECO:0000313" key="11">
    <source>
        <dbReference type="EMBL" id="OQO04523.1"/>
    </source>
</evidence>
<feature type="chain" id="PRO_5013320218" description="Laccase-2" evidence="7">
    <location>
        <begin position="28"/>
        <end position="660"/>
    </location>
</feature>